<name>A0A4C1TRG9_EUMVA</name>
<evidence type="ECO:0000313" key="1">
    <source>
        <dbReference type="EMBL" id="GBP16592.1"/>
    </source>
</evidence>
<reference evidence="1 2" key="1">
    <citation type="journal article" date="2019" name="Commun. Biol.">
        <title>The bagworm genome reveals a unique fibroin gene that provides high tensile strength.</title>
        <authorList>
            <person name="Kono N."/>
            <person name="Nakamura H."/>
            <person name="Ohtoshi R."/>
            <person name="Tomita M."/>
            <person name="Numata K."/>
            <person name="Arakawa K."/>
        </authorList>
    </citation>
    <scope>NUCLEOTIDE SEQUENCE [LARGE SCALE GENOMIC DNA]</scope>
</reference>
<evidence type="ECO:0000313" key="2">
    <source>
        <dbReference type="Proteomes" id="UP000299102"/>
    </source>
</evidence>
<gene>
    <name evidence="1" type="ORF">EVAR_19387_1</name>
</gene>
<protein>
    <submittedName>
        <fullName evidence="1">Uncharacterized protein</fullName>
    </submittedName>
</protein>
<dbReference type="AlphaFoldDB" id="A0A4C1TRG9"/>
<accession>A0A4C1TRG9</accession>
<organism evidence="1 2">
    <name type="scientific">Eumeta variegata</name>
    <name type="common">Bagworm moth</name>
    <name type="synonym">Eumeta japonica</name>
    <dbReference type="NCBI Taxonomy" id="151549"/>
    <lineage>
        <taxon>Eukaryota</taxon>
        <taxon>Metazoa</taxon>
        <taxon>Ecdysozoa</taxon>
        <taxon>Arthropoda</taxon>
        <taxon>Hexapoda</taxon>
        <taxon>Insecta</taxon>
        <taxon>Pterygota</taxon>
        <taxon>Neoptera</taxon>
        <taxon>Endopterygota</taxon>
        <taxon>Lepidoptera</taxon>
        <taxon>Glossata</taxon>
        <taxon>Ditrysia</taxon>
        <taxon>Tineoidea</taxon>
        <taxon>Psychidae</taxon>
        <taxon>Oiketicinae</taxon>
        <taxon>Eumeta</taxon>
    </lineage>
</organism>
<comment type="caution">
    <text evidence="1">The sequence shown here is derived from an EMBL/GenBank/DDBJ whole genome shotgun (WGS) entry which is preliminary data.</text>
</comment>
<dbReference type="EMBL" id="BGZK01000080">
    <property type="protein sequence ID" value="GBP16592.1"/>
    <property type="molecule type" value="Genomic_DNA"/>
</dbReference>
<dbReference type="Proteomes" id="UP000299102">
    <property type="component" value="Unassembled WGS sequence"/>
</dbReference>
<proteinExistence type="predicted"/>
<keyword evidence="2" id="KW-1185">Reference proteome</keyword>
<sequence length="93" mass="10598">MYSRNILSTIKSGRIEGRGKQTKVYCFLHCNALVYTVETEKAAMCACKFEILNQPPHRPVLICLPRSRRPEAIIVQRYFRFGGGGPLTRPVSR</sequence>